<feature type="active site" evidence="5 6">
    <location>
        <position position="225"/>
    </location>
</feature>
<dbReference type="Pfam" id="PF00171">
    <property type="entry name" value="Aldedh"/>
    <property type="match status" value="1"/>
</dbReference>
<dbReference type="InterPro" id="IPR016162">
    <property type="entry name" value="Ald_DH_N"/>
</dbReference>
<keyword evidence="8" id="KW-1133">Transmembrane helix</keyword>
<evidence type="ECO:0000256" key="8">
    <source>
        <dbReference type="SAM" id="Phobius"/>
    </source>
</evidence>
<dbReference type="InterPro" id="IPR029510">
    <property type="entry name" value="Ald_DH_CS_GLU"/>
</dbReference>
<protein>
    <recommendedName>
        <fullName evidence="4">Aldehyde dehydrogenase</fullName>
    </recommendedName>
</protein>
<dbReference type="PIRSF" id="PIRSF036492">
    <property type="entry name" value="ALDH"/>
    <property type="match status" value="1"/>
</dbReference>
<keyword evidence="2 4" id="KW-0560">Oxidoreductase</keyword>
<evidence type="ECO:0000256" key="4">
    <source>
        <dbReference type="PIRNR" id="PIRNR036492"/>
    </source>
</evidence>
<keyword evidence="3" id="KW-0520">NAD</keyword>
<evidence type="ECO:0000313" key="10">
    <source>
        <dbReference type="EMBL" id="KAJ8049145.1"/>
    </source>
</evidence>
<reference evidence="10" key="1">
    <citation type="submission" date="2021-10" db="EMBL/GenBank/DDBJ databases">
        <title>Tropical sea cucumber genome reveals ecological adaptation and Cuvierian tubules defense mechanism.</title>
        <authorList>
            <person name="Chen T."/>
        </authorList>
    </citation>
    <scope>NUCLEOTIDE SEQUENCE</scope>
    <source>
        <strain evidence="10">Nanhai2018</strain>
        <tissue evidence="10">Muscle</tissue>
    </source>
</reference>
<comment type="caution">
    <text evidence="10">The sequence shown here is derived from an EMBL/GenBank/DDBJ whole genome shotgun (WGS) entry which is preliminary data.</text>
</comment>
<dbReference type="OrthoDB" id="440325at2759"/>
<dbReference type="InterPro" id="IPR015590">
    <property type="entry name" value="Aldehyde_DH_dom"/>
</dbReference>
<evidence type="ECO:0000256" key="1">
    <source>
        <dbReference type="ARBA" id="ARBA00009986"/>
    </source>
</evidence>
<evidence type="ECO:0000256" key="3">
    <source>
        <dbReference type="ARBA" id="ARBA00023027"/>
    </source>
</evidence>
<dbReference type="InterPro" id="IPR016163">
    <property type="entry name" value="Ald_DH_C"/>
</dbReference>
<dbReference type="EMBL" id="JAIZAY010000001">
    <property type="protein sequence ID" value="KAJ8049145.1"/>
    <property type="molecule type" value="Genomic_DNA"/>
</dbReference>
<evidence type="ECO:0000256" key="5">
    <source>
        <dbReference type="PIRSR" id="PIRSR036492-1"/>
    </source>
</evidence>
<comment type="similarity">
    <text evidence="1 4 7">Belongs to the aldehyde dehydrogenase family.</text>
</comment>
<gene>
    <name evidence="10" type="ORF">HOLleu_01755</name>
</gene>
<dbReference type="SUPFAM" id="SSF53720">
    <property type="entry name" value="ALDH-like"/>
    <property type="match status" value="1"/>
</dbReference>
<dbReference type="FunFam" id="3.40.605.10:FF:000004">
    <property type="entry name" value="Aldehyde dehydrogenase"/>
    <property type="match status" value="1"/>
</dbReference>
<accession>A0A9Q1CQV3</accession>
<dbReference type="PANTHER" id="PTHR43570">
    <property type="entry name" value="ALDEHYDE DEHYDROGENASE"/>
    <property type="match status" value="1"/>
</dbReference>
<evidence type="ECO:0000256" key="2">
    <source>
        <dbReference type="ARBA" id="ARBA00023002"/>
    </source>
</evidence>
<keyword evidence="11" id="KW-1185">Reference proteome</keyword>
<dbReference type="PROSITE" id="PS00687">
    <property type="entry name" value="ALDEHYDE_DEHYDR_GLU"/>
    <property type="match status" value="1"/>
</dbReference>
<dbReference type="Gene3D" id="3.40.605.10">
    <property type="entry name" value="Aldehyde Dehydrogenase, Chain A, domain 1"/>
    <property type="match status" value="1"/>
</dbReference>
<evidence type="ECO:0000256" key="7">
    <source>
        <dbReference type="RuleBase" id="RU003345"/>
    </source>
</evidence>
<evidence type="ECO:0000313" key="11">
    <source>
        <dbReference type="Proteomes" id="UP001152320"/>
    </source>
</evidence>
<dbReference type="Proteomes" id="UP001152320">
    <property type="component" value="Chromosome 1"/>
</dbReference>
<dbReference type="Gene3D" id="3.40.309.10">
    <property type="entry name" value="Aldehyde Dehydrogenase, Chain A, domain 2"/>
    <property type="match status" value="1"/>
</dbReference>
<dbReference type="InterPro" id="IPR016160">
    <property type="entry name" value="Ald_DH_CS_CYS"/>
</dbReference>
<dbReference type="FunFam" id="3.40.309.10:FF:000003">
    <property type="entry name" value="Aldehyde dehydrogenase"/>
    <property type="match status" value="1"/>
</dbReference>
<dbReference type="AlphaFoldDB" id="A0A9Q1CQV3"/>
<dbReference type="PROSITE" id="PS00070">
    <property type="entry name" value="ALDEHYDE_DEHYDR_CYS"/>
    <property type="match status" value="1"/>
</dbReference>
<feature type="active site" evidence="5">
    <location>
        <position position="259"/>
    </location>
</feature>
<dbReference type="PANTHER" id="PTHR43570:SF16">
    <property type="entry name" value="ALDEHYDE DEHYDROGENASE TYPE III, ISOFORM Q"/>
    <property type="match status" value="1"/>
</dbReference>
<dbReference type="InterPro" id="IPR016161">
    <property type="entry name" value="Ald_DH/histidinol_DH"/>
</dbReference>
<organism evidence="10 11">
    <name type="scientific">Holothuria leucospilota</name>
    <name type="common">Black long sea cucumber</name>
    <name type="synonym">Mertensiothuria leucospilota</name>
    <dbReference type="NCBI Taxonomy" id="206669"/>
    <lineage>
        <taxon>Eukaryota</taxon>
        <taxon>Metazoa</taxon>
        <taxon>Echinodermata</taxon>
        <taxon>Eleutherozoa</taxon>
        <taxon>Echinozoa</taxon>
        <taxon>Holothuroidea</taxon>
        <taxon>Aspidochirotacea</taxon>
        <taxon>Aspidochirotida</taxon>
        <taxon>Holothuriidae</taxon>
        <taxon>Holothuria</taxon>
    </lineage>
</organism>
<dbReference type="GO" id="GO:0004029">
    <property type="term" value="F:aldehyde dehydrogenase (NAD+) activity"/>
    <property type="evidence" value="ECO:0007669"/>
    <property type="project" value="TreeGrafter"/>
</dbReference>
<proteinExistence type="inferred from homology"/>
<evidence type="ECO:0000259" key="9">
    <source>
        <dbReference type="Pfam" id="PF00171"/>
    </source>
</evidence>
<keyword evidence="8" id="KW-0812">Transmembrane</keyword>
<dbReference type="InterPro" id="IPR012394">
    <property type="entry name" value="Aldehyde_DH_NAD(P)"/>
</dbReference>
<evidence type="ECO:0000256" key="6">
    <source>
        <dbReference type="PROSITE-ProRule" id="PRU10007"/>
    </source>
</evidence>
<dbReference type="GO" id="GO:0006081">
    <property type="term" value="P:aldehyde metabolic process"/>
    <property type="evidence" value="ECO:0007669"/>
    <property type="project" value="InterPro"/>
</dbReference>
<feature type="domain" description="Aldehyde dehydrogenase" evidence="9">
    <location>
        <begin position="13"/>
        <end position="443"/>
    </location>
</feature>
<dbReference type="GO" id="GO:0005737">
    <property type="term" value="C:cytoplasm"/>
    <property type="evidence" value="ECO:0007669"/>
    <property type="project" value="TreeGrafter"/>
</dbReference>
<name>A0A9Q1CQV3_HOLLE</name>
<sequence length="514" mass="57763">MTEATKNKMAAIITEEDIEKDIADLRESFNSGKTRSKEVRIRNIEAVLQMLKDHEEDICTALYQDLRKSRQETVAYEINMTKDDAEFMLLNMDEIVNPSNAHDGSLLLLGKKAFIHRDPYGLCLIIGSWNYPIQLPLMGLIGAIATGNVAILKPSELAPVTAELLEKILPVYIDSSCYRVMCGGADVAQALLRQRFDHITFTGSQRVAKMILHAAAEYLTPVTLELGGKSPVYVDKSASVSLAAKRIAWAKFLNCGQTCLAPDYVMCVPEAKSKLIDELKAHLNSFYGDDPKKSPDYGRIVNERQFERLTKLITSQEENLVFGGESDVEDKYIAPTVFDNITTDDHLMQEEIFGPLLPILTVNNEDEAIRLINSREKPLSLYVFSNDKKVRHRFMTETSSGSLMFNDLLIHYAVDTLPFGGVGHSGMGSYHGLFSVDNFSHRKACVLDPMPRQSDLTMSIRYPPYSSTKLTAVTFITRKYTKSERRLLYFLKLALVVGVLAVAVRVFEIDKMFR</sequence>
<keyword evidence="8" id="KW-0472">Membrane</keyword>
<feature type="transmembrane region" description="Helical" evidence="8">
    <location>
        <begin position="487"/>
        <end position="507"/>
    </location>
</feature>